<dbReference type="Proteomes" id="UP000828390">
    <property type="component" value="Unassembled WGS sequence"/>
</dbReference>
<dbReference type="EMBL" id="JAIWYP010000003">
    <property type="protein sequence ID" value="KAH3852719.1"/>
    <property type="molecule type" value="Genomic_DNA"/>
</dbReference>
<sequence>MDKNYIAHAFHADDEYEIIRHRRCLIVREISVTLQTLVSASFLKFDGQDQRHGATGMAELGKKENNIMLSCTSTSEPY</sequence>
<protein>
    <submittedName>
        <fullName evidence="1">Uncharacterized protein</fullName>
    </submittedName>
</protein>
<evidence type="ECO:0000313" key="2">
    <source>
        <dbReference type="Proteomes" id="UP000828390"/>
    </source>
</evidence>
<keyword evidence="2" id="KW-1185">Reference proteome</keyword>
<dbReference type="AlphaFoldDB" id="A0A9D4R2N6"/>
<comment type="caution">
    <text evidence="1">The sequence shown here is derived from an EMBL/GenBank/DDBJ whole genome shotgun (WGS) entry which is preliminary data.</text>
</comment>
<reference evidence="1" key="2">
    <citation type="submission" date="2020-11" db="EMBL/GenBank/DDBJ databases">
        <authorList>
            <person name="McCartney M.A."/>
            <person name="Auch B."/>
            <person name="Kono T."/>
            <person name="Mallez S."/>
            <person name="Becker A."/>
            <person name="Gohl D.M."/>
            <person name="Silverstein K.A.T."/>
            <person name="Koren S."/>
            <person name="Bechman K.B."/>
            <person name="Herman A."/>
            <person name="Abrahante J.E."/>
            <person name="Garbe J."/>
        </authorList>
    </citation>
    <scope>NUCLEOTIDE SEQUENCE</scope>
    <source>
        <strain evidence="1">Duluth1</strain>
        <tissue evidence="1">Whole animal</tissue>
    </source>
</reference>
<name>A0A9D4R2N6_DREPO</name>
<reference evidence="1" key="1">
    <citation type="journal article" date="2019" name="bioRxiv">
        <title>The Genome of the Zebra Mussel, Dreissena polymorpha: A Resource for Invasive Species Research.</title>
        <authorList>
            <person name="McCartney M.A."/>
            <person name="Auch B."/>
            <person name="Kono T."/>
            <person name="Mallez S."/>
            <person name="Zhang Y."/>
            <person name="Obille A."/>
            <person name="Becker A."/>
            <person name="Abrahante J.E."/>
            <person name="Garbe J."/>
            <person name="Badalamenti J.P."/>
            <person name="Herman A."/>
            <person name="Mangelson H."/>
            <person name="Liachko I."/>
            <person name="Sullivan S."/>
            <person name="Sone E.D."/>
            <person name="Koren S."/>
            <person name="Silverstein K.A.T."/>
            <person name="Beckman K.B."/>
            <person name="Gohl D.M."/>
        </authorList>
    </citation>
    <scope>NUCLEOTIDE SEQUENCE</scope>
    <source>
        <strain evidence="1">Duluth1</strain>
        <tissue evidence="1">Whole animal</tissue>
    </source>
</reference>
<proteinExistence type="predicted"/>
<gene>
    <name evidence="1" type="ORF">DPMN_095233</name>
</gene>
<evidence type="ECO:0000313" key="1">
    <source>
        <dbReference type="EMBL" id="KAH3852719.1"/>
    </source>
</evidence>
<accession>A0A9D4R2N6</accession>
<organism evidence="1 2">
    <name type="scientific">Dreissena polymorpha</name>
    <name type="common">Zebra mussel</name>
    <name type="synonym">Mytilus polymorpha</name>
    <dbReference type="NCBI Taxonomy" id="45954"/>
    <lineage>
        <taxon>Eukaryota</taxon>
        <taxon>Metazoa</taxon>
        <taxon>Spiralia</taxon>
        <taxon>Lophotrochozoa</taxon>
        <taxon>Mollusca</taxon>
        <taxon>Bivalvia</taxon>
        <taxon>Autobranchia</taxon>
        <taxon>Heteroconchia</taxon>
        <taxon>Euheterodonta</taxon>
        <taxon>Imparidentia</taxon>
        <taxon>Neoheterodontei</taxon>
        <taxon>Myida</taxon>
        <taxon>Dreissenoidea</taxon>
        <taxon>Dreissenidae</taxon>
        <taxon>Dreissena</taxon>
    </lineage>
</organism>